<dbReference type="SUPFAM" id="SSF51735">
    <property type="entry name" value="NAD(P)-binding Rossmann-fold domains"/>
    <property type="match status" value="1"/>
</dbReference>
<dbReference type="GO" id="GO:0005737">
    <property type="term" value="C:cytoplasm"/>
    <property type="evidence" value="ECO:0007669"/>
    <property type="project" value="TreeGrafter"/>
</dbReference>
<organism evidence="2 3">
    <name type="scientific">Aeromicrobium erythreum</name>
    <dbReference type="NCBI Taxonomy" id="2041"/>
    <lineage>
        <taxon>Bacteria</taxon>
        <taxon>Bacillati</taxon>
        <taxon>Actinomycetota</taxon>
        <taxon>Actinomycetes</taxon>
        <taxon>Propionibacteriales</taxon>
        <taxon>Nocardioidaceae</taxon>
        <taxon>Aeromicrobium</taxon>
    </lineage>
</organism>
<dbReference type="InterPro" id="IPR051783">
    <property type="entry name" value="NAD(P)-dependent_oxidoreduct"/>
</dbReference>
<dbReference type="Proteomes" id="UP000067689">
    <property type="component" value="Chromosome"/>
</dbReference>
<keyword evidence="3" id="KW-1185">Reference proteome</keyword>
<gene>
    <name evidence="2" type="ORF">AERYTH_17010</name>
</gene>
<dbReference type="AlphaFoldDB" id="A0A0U4BF79"/>
<dbReference type="PANTHER" id="PTHR48079:SF6">
    <property type="entry name" value="NAD(P)-BINDING DOMAIN-CONTAINING PROTEIN-RELATED"/>
    <property type="match status" value="1"/>
</dbReference>
<dbReference type="OrthoDB" id="7941246at2"/>
<feature type="domain" description="NAD-dependent epimerase/dehydratase" evidence="1">
    <location>
        <begin position="4"/>
        <end position="212"/>
    </location>
</feature>
<accession>A0A0U4BF79</accession>
<dbReference type="Pfam" id="PF01370">
    <property type="entry name" value="Epimerase"/>
    <property type="match status" value="1"/>
</dbReference>
<dbReference type="PANTHER" id="PTHR48079">
    <property type="entry name" value="PROTEIN YEEZ"/>
    <property type="match status" value="1"/>
</dbReference>
<dbReference type="GO" id="GO:0004029">
    <property type="term" value="F:aldehyde dehydrogenase (NAD+) activity"/>
    <property type="evidence" value="ECO:0007669"/>
    <property type="project" value="TreeGrafter"/>
</dbReference>
<dbReference type="Gene3D" id="3.40.50.720">
    <property type="entry name" value="NAD(P)-binding Rossmann-like Domain"/>
    <property type="match status" value="1"/>
</dbReference>
<evidence type="ECO:0000313" key="2">
    <source>
        <dbReference type="EMBL" id="ALX06276.1"/>
    </source>
</evidence>
<dbReference type="InterPro" id="IPR036291">
    <property type="entry name" value="NAD(P)-bd_dom_sf"/>
</dbReference>
<dbReference type="STRING" id="2041.AERYTH_17010"/>
<sequence>MGRWLVLGGTAWLGREVARSALERGHDVTCLARGESGDVVDGARWVRADRGGPDAYDAVAGPWDAVVDVARQPGHVRSALSALGAATAHWTFVSTANVYADLSGPLHEDDPLRDAVTTDEVDAEQYGEGKVACERAVLAHASPLVLRAGLLAGPGDPSDRFGYWPARFAQADRDDVLVPDPPAAWCQVVDVRDVATFAVDAAERGVTGVLNVAGDGVALGEALLRVAQTVGFRGRLVPVGPERLEAIDVRPWSGERSLPLWLPDGYGGMMRIDTTRAEAAGLVRRPLEETAAEVLADERARGLDRPRAAGLTREDELAVLAAATA</sequence>
<reference evidence="2 3" key="1">
    <citation type="journal article" date="1991" name="Int. J. Syst. Bacteriol.">
        <title>Description of the erythromycin-producing bacterium Arthrobacter sp. strain NRRL B-3381 as Aeromicrobium erythreum gen. nov., sp. nov.</title>
        <authorList>
            <person name="Miller E.S."/>
            <person name="Woese C.R."/>
            <person name="Brenner S."/>
        </authorList>
    </citation>
    <scope>NUCLEOTIDE SEQUENCE [LARGE SCALE GENOMIC DNA]</scope>
    <source>
        <strain evidence="2 3">AR18</strain>
    </source>
</reference>
<dbReference type="EMBL" id="CP011502">
    <property type="protein sequence ID" value="ALX06276.1"/>
    <property type="molecule type" value="Genomic_DNA"/>
</dbReference>
<evidence type="ECO:0000259" key="1">
    <source>
        <dbReference type="Pfam" id="PF01370"/>
    </source>
</evidence>
<dbReference type="KEGG" id="aer:AERYTH_17010"/>
<dbReference type="InterPro" id="IPR001509">
    <property type="entry name" value="Epimerase_deHydtase"/>
</dbReference>
<protein>
    <recommendedName>
        <fullName evidence="1">NAD-dependent epimerase/dehydratase domain-containing protein</fullName>
    </recommendedName>
</protein>
<evidence type="ECO:0000313" key="3">
    <source>
        <dbReference type="Proteomes" id="UP000067689"/>
    </source>
</evidence>
<dbReference type="PATRIC" id="fig|2041.4.peg.3557"/>
<dbReference type="RefSeq" id="WP_067861044.1">
    <property type="nucleotide sequence ID" value="NZ_CP011502.1"/>
</dbReference>
<proteinExistence type="predicted"/>
<name>A0A0U4BF79_9ACTN</name>